<keyword evidence="4" id="KW-1185">Reference proteome</keyword>
<organism evidence="3 4">
    <name type="scientific">Aliigemmobacter aestuarii</name>
    <dbReference type="NCBI Taxonomy" id="1445661"/>
    <lineage>
        <taxon>Bacteria</taxon>
        <taxon>Pseudomonadati</taxon>
        <taxon>Pseudomonadota</taxon>
        <taxon>Alphaproteobacteria</taxon>
        <taxon>Rhodobacterales</taxon>
        <taxon>Paracoccaceae</taxon>
        <taxon>Aliigemmobacter</taxon>
    </lineage>
</organism>
<keyword evidence="1" id="KW-0812">Transmembrane</keyword>
<proteinExistence type="predicted"/>
<feature type="transmembrane region" description="Helical" evidence="1">
    <location>
        <begin position="119"/>
        <end position="140"/>
    </location>
</feature>
<dbReference type="InterPro" id="IPR009936">
    <property type="entry name" value="DUF1468"/>
</dbReference>
<dbReference type="Pfam" id="PF07331">
    <property type="entry name" value="TctB"/>
    <property type="match status" value="1"/>
</dbReference>
<evidence type="ECO:0000313" key="3">
    <source>
        <dbReference type="EMBL" id="THD85422.1"/>
    </source>
</evidence>
<evidence type="ECO:0000259" key="2">
    <source>
        <dbReference type="Pfam" id="PF07331"/>
    </source>
</evidence>
<name>A0A4V3V0V8_9RHOB</name>
<keyword evidence="1" id="KW-0472">Membrane</keyword>
<feature type="transmembrane region" description="Helical" evidence="1">
    <location>
        <begin position="92"/>
        <end position="112"/>
    </location>
</feature>
<protein>
    <submittedName>
        <fullName evidence="3">Tripartite tricarboxylate transporter TctB family protein</fullName>
    </submittedName>
</protein>
<dbReference type="Proteomes" id="UP000309450">
    <property type="component" value="Unassembled WGS sequence"/>
</dbReference>
<feature type="domain" description="DUF1468" evidence="2">
    <location>
        <begin position="6"/>
        <end position="136"/>
    </location>
</feature>
<dbReference type="AlphaFoldDB" id="A0A4V3V0V8"/>
<reference evidence="3 4" key="1">
    <citation type="submission" date="2019-04" db="EMBL/GenBank/DDBJ databases">
        <title>Draft genome sequence of Gemmobacter aestuarii sp. nov.</title>
        <authorList>
            <person name="Hameed A."/>
            <person name="Lin S.-Y."/>
            <person name="Shahina M."/>
            <person name="Lai W.-A."/>
            <person name="Young C.-C."/>
        </authorList>
    </citation>
    <scope>NUCLEOTIDE SEQUENCE [LARGE SCALE GENOMIC DNA]</scope>
    <source>
        <strain evidence="3 4">CC-PW-75</strain>
    </source>
</reference>
<feature type="transmembrane region" description="Helical" evidence="1">
    <location>
        <begin position="38"/>
        <end position="55"/>
    </location>
</feature>
<evidence type="ECO:0000313" key="4">
    <source>
        <dbReference type="Proteomes" id="UP000309450"/>
    </source>
</evidence>
<comment type="caution">
    <text evidence="3">The sequence shown here is derived from an EMBL/GenBank/DDBJ whole genome shotgun (WGS) entry which is preliminary data.</text>
</comment>
<dbReference type="OrthoDB" id="5519430at2"/>
<sequence length="146" mass="15010">MKSDRIFGLVVLIVALAFFVGATQVQTSFLSDPVGPRVFPMLIALAAGLCGLVLLMRPDAEPEWPSARSWGAMGIACAVLIGYAYALPPLGFLIPTAIAAGAISFLMSPRAVPAAITGAALSAGLFVAFKYGLGLGLFALPRGLMG</sequence>
<dbReference type="EMBL" id="SSND01000001">
    <property type="protein sequence ID" value="THD85422.1"/>
    <property type="molecule type" value="Genomic_DNA"/>
</dbReference>
<evidence type="ECO:0000256" key="1">
    <source>
        <dbReference type="SAM" id="Phobius"/>
    </source>
</evidence>
<gene>
    <name evidence="3" type="ORF">E7811_06915</name>
</gene>
<keyword evidence="1" id="KW-1133">Transmembrane helix</keyword>
<dbReference type="RefSeq" id="WP_136393796.1">
    <property type="nucleotide sequence ID" value="NZ_SSND01000001.1"/>
</dbReference>
<accession>A0A4V3V0V8</accession>